<feature type="transmembrane region" description="Helical" evidence="11">
    <location>
        <begin position="6"/>
        <end position="29"/>
    </location>
</feature>
<dbReference type="InterPro" id="IPR002401">
    <property type="entry name" value="Cyt_P450_E_grp-I"/>
</dbReference>
<name>A0A2K3MRG9_TRIPR</name>
<organism evidence="12 13">
    <name type="scientific">Trifolium pratense</name>
    <name type="common">Red clover</name>
    <dbReference type="NCBI Taxonomy" id="57577"/>
    <lineage>
        <taxon>Eukaryota</taxon>
        <taxon>Viridiplantae</taxon>
        <taxon>Streptophyta</taxon>
        <taxon>Embryophyta</taxon>
        <taxon>Tracheophyta</taxon>
        <taxon>Spermatophyta</taxon>
        <taxon>Magnoliopsida</taxon>
        <taxon>eudicotyledons</taxon>
        <taxon>Gunneridae</taxon>
        <taxon>Pentapetalae</taxon>
        <taxon>rosids</taxon>
        <taxon>fabids</taxon>
        <taxon>Fabales</taxon>
        <taxon>Fabaceae</taxon>
        <taxon>Papilionoideae</taxon>
        <taxon>50 kb inversion clade</taxon>
        <taxon>NPAAA clade</taxon>
        <taxon>Hologalegina</taxon>
        <taxon>IRL clade</taxon>
        <taxon>Trifolieae</taxon>
        <taxon>Trifolium</taxon>
    </lineage>
</organism>
<reference evidence="12 13" key="1">
    <citation type="journal article" date="2014" name="Am. J. Bot.">
        <title>Genome assembly and annotation for red clover (Trifolium pratense; Fabaceae).</title>
        <authorList>
            <person name="Istvanek J."/>
            <person name="Jaros M."/>
            <person name="Krenek A."/>
            <person name="Repkova J."/>
        </authorList>
    </citation>
    <scope>NUCLEOTIDE SEQUENCE [LARGE SCALE GENOMIC DNA]</scope>
    <source>
        <strain evidence="13">cv. Tatra</strain>
        <tissue evidence="12">Young leaves</tissue>
    </source>
</reference>
<evidence type="ECO:0000256" key="10">
    <source>
        <dbReference type="RuleBase" id="RU000461"/>
    </source>
</evidence>
<dbReference type="STRING" id="57577.A0A2K3MRG9"/>
<dbReference type="GO" id="GO:0005506">
    <property type="term" value="F:iron ion binding"/>
    <property type="evidence" value="ECO:0007669"/>
    <property type="project" value="InterPro"/>
</dbReference>
<protein>
    <submittedName>
        <fullName evidence="12">Flavonoid 3',5'-hydroxylase 2</fullName>
    </submittedName>
</protein>
<evidence type="ECO:0000256" key="11">
    <source>
        <dbReference type="SAM" id="Phobius"/>
    </source>
</evidence>
<dbReference type="Gene3D" id="1.10.630.10">
    <property type="entry name" value="Cytochrome P450"/>
    <property type="match status" value="1"/>
</dbReference>
<dbReference type="PANTHER" id="PTHR47944:SF18">
    <property type="entry name" value="FLAVONOID 3'-MONOOXYGENASE"/>
    <property type="match status" value="1"/>
</dbReference>
<evidence type="ECO:0000313" key="13">
    <source>
        <dbReference type="Proteomes" id="UP000236291"/>
    </source>
</evidence>
<dbReference type="InterPro" id="IPR036396">
    <property type="entry name" value="Cyt_P450_sf"/>
</dbReference>
<keyword evidence="7 9" id="KW-0408">Iron</keyword>
<dbReference type="PRINTS" id="PR00385">
    <property type="entry name" value="P450"/>
</dbReference>
<keyword evidence="6 10" id="KW-0560">Oxidoreductase</keyword>
<dbReference type="PROSITE" id="PS00086">
    <property type="entry name" value="CYTOCHROME_P450"/>
    <property type="match status" value="1"/>
</dbReference>
<accession>A0A2K3MRG9</accession>
<evidence type="ECO:0000256" key="8">
    <source>
        <dbReference type="ARBA" id="ARBA00023033"/>
    </source>
</evidence>
<evidence type="ECO:0000256" key="1">
    <source>
        <dbReference type="ARBA" id="ARBA00001971"/>
    </source>
</evidence>
<keyword evidence="3 9" id="KW-0349">Heme</keyword>
<dbReference type="SUPFAM" id="SSF48264">
    <property type="entry name" value="Cytochrome P450"/>
    <property type="match status" value="1"/>
</dbReference>
<evidence type="ECO:0000256" key="2">
    <source>
        <dbReference type="ARBA" id="ARBA00010617"/>
    </source>
</evidence>
<feature type="binding site" description="axial binding residue" evidence="9">
    <location>
        <position position="472"/>
    </location>
    <ligand>
        <name>heme</name>
        <dbReference type="ChEBI" id="CHEBI:30413"/>
    </ligand>
    <ligandPart>
        <name>Fe</name>
        <dbReference type="ChEBI" id="CHEBI:18248"/>
    </ligandPart>
</feature>
<keyword evidence="11" id="KW-1133">Transmembrane helix</keyword>
<keyword evidence="11" id="KW-0812">Transmembrane</keyword>
<evidence type="ECO:0000256" key="4">
    <source>
        <dbReference type="ARBA" id="ARBA00022723"/>
    </source>
</evidence>
<dbReference type="FunFam" id="1.10.630.10:FF:000126">
    <property type="entry name" value="Predicted protein"/>
    <property type="match status" value="1"/>
</dbReference>
<dbReference type="EMBL" id="ASHM01011480">
    <property type="protein sequence ID" value="PNX93410.1"/>
    <property type="molecule type" value="Genomic_DNA"/>
</dbReference>
<evidence type="ECO:0000256" key="9">
    <source>
        <dbReference type="PIRSR" id="PIRSR602401-1"/>
    </source>
</evidence>
<dbReference type="PANTHER" id="PTHR47944">
    <property type="entry name" value="CYTOCHROME P450 98A9"/>
    <property type="match status" value="1"/>
</dbReference>
<reference evidence="12 13" key="2">
    <citation type="journal article" date="2017" name="Front. Plant Sci.">
        <title>Gene Classification and Mining of Molecular Markers Useful in Red Clover (Trifolium pratense) Breeding.</title>
        <authorList>
            <person name="Istvanek J."/>
            <person name="Dluhosova J."/>
            <person name="Dluhos P."/>
            <person name="Patkova L."/>
            <person name="Nedelnik J."/>
            <person name="Repkova J."/>
        </authorList>
    </citation>
    <scope>NUCLEOTIDE SEQUENCE [LARGE SCALE GENOMIC DNA]</scope>
    <source>
        <strain evidence="13">cv. Tatra</strain>
        <tissue evidence="12">Young leaves</tissue>
    </source>
</reference>
<proteinExistence type="inferred from homology"/>
<dbReference type="GO" id="GO:0016705">
    <property type="term" value="F:oxidoreductase activity, acting on paired donors, with incorporation or reduction of molecular oxygen"/>
    <property type="evidence" value="ECO:0007669"/>
    <property type="project" value="InterPro"/>
</dbReference>
<gene>
    <name evidence="12" type="ORF">L195_g016564</name>
</gene>
<evidence type="ECO:0000256" key="3">
    <source>
        <dbReference type="ARBA" id="ARBA00022617"/>
    </source>
</evidence>
<keyword evidence="8 10" id="KW-0503">Monooxygenase</keyword>
<dbReference type="InterPro" id="IPR001128">
    <property type="entry name" value="Cyt_P450"/>
</dbReference>
<comment type="cofactor">
    <cofactor evidence="1 9">
        <name>heme</name>
        <dbReference type="ChEBI" id="CHEBI:30413"/>
    </cofactor>
</comment>
<dbReference type="GO" id="GO:0004497">
    <property type="term" value="F:monooxygenase activity"/>
    <property type="evidence" value="ECO:0007669"/>
    <property type="project" value="UniProtKB-KW"/>
</dbReference>
<evidence type="ECO:0000256" key="5">
    <source>
        <dbReference type="ARBA" id="ARBA00022857"/>
    </source>
</evidence>
<evidence type="ECO:0000256" key="7">
    <source>
        <dbReference type="ARBA" id="ARBA00023004"/>
    </source>
</evidence>
<keyword evidence="5" id="KW-0521">NADP</keyword>
<evidence type="ECO:0000256" key="6">
    <source>
        <dbReference type="ARBA" id="ARBA00023002"/>
    </source>
</evidence>
<comment type="similarity">
    <text evidence="2 10">Belongs to the cytochrome P450 family.</text>
</comment>
<dbReference type="PRINTS" id="PR00463">
    <property type="entry name" value="EP450I"/>
</dbReference>
<dbReference type="Proteomes" id="UP000236291">
    <property type="component" value="Unassembled WGS sequence"/>
</dbReference>
<dbReference type="AlphaFoldDB" id="A0A2K3MRG9"/>
<comment type="caution">
    <text evidence="12">The sequence shown here is derived from an EMBL/GenBank/DDBJ whole genome shotgun (WGS) entry which is preliminary data.</text>
</comment>
<sequence>MTFDVFLLRDIGISLLIFLISHFSITLILKNTSKNLPPGPKGWPILGVLPHLGTMPHVTLANMAKKFGPIMYLKMGTCDTIVASSPNEAKAFLKTLDHNFLNRPTIIGATHLGYNSQDLVFAKYGPKWKLLRKLTTLHMLGGKALQNWGNVRENEVKNMVRSIHELGIKGEAIEIGDLLSCAITNMVSEVVLSKRIFANKGQESKEFKEMVVEFMTISGVNIGDFVPFIGWMDLGGVVSKMKCLHKKFDVFLTKMIEDHVKCAHERKEKPNFLDILMANGDDHFGDERLSLSNIKALLLVRVEVSLPGYASSLYPFTRLTPHERLILCSPRTDTSSSIIEWALAEMLRNPNILLRAQKEIDQVVGKGRILVESDLEKLPYLQAICKETYRLHPSTPLSVPRVSNEACQINGYFIPKNTRFNVNIWAIGRDPNIWTNPLEFNPERFLSGKNAKIDPNGVDFELIPFGAGRRICVGYRMAIVVIEYILGTLVHSFDWKLPIGVELNMDEAFGLTLQKAVPLSAMVIPRLVTNVYV</sequence>
<dbReference type="InterPro" id="IPR017972">
    <property type="entry name" value="Cyt_P450_CS"/>
</dbReference>
<dbReference type="GO" id="GO:0020037">
    <property type="term" value="F:heme binding"/>
    <property type="evidence" value="ECO:0007669"/>
    <property type="project" value="InterPro"/>
</dbReference>
<keyword evidence="4 9" id="KW-0479">Metal-binding</keyword>
<dbReference type="Pfam" id="PF00067">
    <property type="entry name" value="p450"/>
    <property type="match status" value="2"/>
</dbReference>
<keyword evidence="11" id="KW-0472">Membrane</keyword>
<evidence type="ECO:0000313" key="12">
    <source>
        <dbReference type="EMBL" id="PNX93410.1"/>
    </source>
</evidence>